<organism evidence="2 3">
    <name type="scientific">Alternaria alternata</name>
    <name type="common">Alternaria rot fungus</name>
    <name type="synonym">Torula alternata</name>
    <dbReference type="NCBI Taxonomy" id="5599"/>
    <lineage>
        <taxon>Eukaryota</taxon>
        <taxon>Fungi</taxon>
        <taxon>Dikarya</taxon>
        <taxon>Ascomycota</taxon>
        <taxon>Pezizomycotina</taxon>
        <taxon>Dothideomycetes</taxon>
        <taxon>Pleosporomycetidae</taxon>
        <taxon>Pleosporales</taxon>
        <taxon>Pleosporineae</taxon>
        <taxon>Pleosporaceae</taxon>
        <taxon>Alternaria</taxon>
        <taxon>Alternaria sect. Alternaria</taxon>
        <taxon>Alternaria alternata complex</taxon>
    </lineage>
</organism>
<protein>
    <submittedName>
        <fullName evidence="2">Uncharacterized protein</fullName>
    </submittedName>
</protein>
<feature type="chain" id="PRO_5020251272" evidence="1">
    <location>
        <begin position="20"/>
        <end position="80"/>
    </location>
</feature>
<sequence length="80" mass="9031">MCLLSNILILLAVTLPTLANGGDKCKVGTRKCEDTFSVWECQKEGFFEPPEWKWVESCGQGEDNNWCSNADAKCHGWLYD</sequence>
<evidence type="ECO:0000313" key="2">
    <source>
        <dbReference type="EMBL" id="RYN84337.1"/>
    </source>
</evidence>
<gene>
    <name evidence="2" type="ORF">AA0117_g1788</name>
</gene>
<feature type="signal peptide" evidence="1">
    <location>
        <begin position="1"/>
        <end position="19"/>
    </location>
</feature>
<keyword evidence="1" id="KW-0732">Signal</keyword>
<comment type="caution">
    <text evidence="2">The sequence shown here is derived from an EMBL/GenBank/DDBJ whole genome shotgun (WGS) entry which is preliminary data.</text>
</comment>
<accession>A0A4Q4NVN9</accession>
<dbReference type="Proteomes" id="UP000291422">
    <property type="component" value="Unassembled WGS sequence"/>
</dbReference>
<proteinExistence type="predicted"/>
<dbReference type="EMBL" id="PDXD01000001">
    <property type="protein sequence ID" value="RYN84337.1"/>
    <property type="molecule type" value="Genomic_DNA"/>
</dbReference>
<evidence type="ECO:0000313" key="3">
    <source>
        <dbReference type="Proteomes" id="UP000291422"/>
    </source>
</evidence>
<name>A0A4Q4NVN9_ALTAL</name>
<evidence type="ECO:0000256" key="1">
    <source>
        <dbReference type="SAM" id="SignalP"/>
    </source>
</evidence>
<reference evidence="3" key="1">
    <citation type="journal article" date="2019" name="bioRxiv">
        <title>Genomics, evolutionary history and diagnostics of the Alternaria alternata species group including apple and Asian pear pathotypes.</title>
        <authorList>
            <person name="Armitage A.D."/>
            <person name="Cockerton H.M."/>
            <person name="Sreenivasaprasad S."/>
            <person name="Woodhall J.W."/>
            <person name="Lane C.R."/>
            <person name="Harrison R.J."/>
            <person name="Clarkson J.P."/>
        </authorList>
    </citation>
    <scope>NUCLEOTIDE SEQUENCE [LARGE SCALE GENOMIC DNA]</scope>
    <source>
        <strain evidence="3">FERA 1177</strain>
    </source>
</reference>
<dbReference type="AlphaFoldDB" id="A0A4Q4NVN9"/>